<reference evidence="2" key="1">
    <citation type="journal article" date="2023" name="Science">
        <title>Genome structures resolve the early diversification of teleost fishes.</title>
        <authorList>
            <person name="Parey E."/>
            <person name="Louis A."/>
            <person name="Montfort J."/>
            <person name="Bouchez O."/>
            <person name="Roques C."/>
            <person name="Iampietro C."/>
            <person name="Lluch J."/>
            <person name="Castinel A."/>
            <person name="Donnadieu C."/>
            <person name="Desvignes T."/>
            <person name="Floi Bucao C."/>
            <person name="Jouanno E."/>
            <person name="Wen M."/>
            <person name="Mejri S."/>
            <person name="Dirks R."/>
            <person name="Jansen H."/>
            <person name="Henkel C."/>
            <person name="Chen W.J."/>
            <person name="Zahm M."/>
            <person name="Cabau C."/>
            <person name="Klopp C."/>
            <person name="Thompson A.W."/>
            <person name="Robinson-Rechavi M."/>
            <person name="Braasch I."/>
            <person name="Lecointre G."/>
            <person name="Bobe J."/>
            <person name="Postlethwait J.H."/>
            <person name="Berthelot C."/>
            <person name="Roest Crollius H."/>
            <person name="Guiguen Y."/>
        </authorList>
    </citation>
    <scope>NUCLEOTIDE SEQUENCE</scope>
    <source>
        <strain evidence="2">WJC10195</strain>
    </source>
</reference>
<sequence>METSIQMDPIGILGIIVEAFSQLNLLVVKLHRRVKLLHMSGATRILCNWFFTQPKQKTPVQFQYATFISVLISCQFCWRVDSFHYFWKFIKDVYESRKRKFPNINMFSGAEGNS</sequence>
<name>A0A9Q1FS12_SYNKA</name>
<comment type="caution">
    <text evidence="2">The sequence shown here is derived from an EMBL/GenBank/DDBJ whole genome shotgun (WGS) entry which is preliminary data.</text>
</comment>
<dbReference type="AlphaFoldDB" id="A0A9Q1FS12"/>
<accession>A0A9Q1FS12</accession>
<dbReference type="Proteomes" id="UP001152622">
    <property type="component" value="Chromosome 4"/>
</dbReference>
<keyword evidence="1" id="KW-1133">Transmembrane helix</keyword>
<organism evidence="2 3">
    <name type="scientific">Synaphobranchus kaupii</name>
    <name type="common">Kaup's arrowtooth eel</name>
    <dbReference type="NCBI Taxonomy" id="118154"/>
    <lineage>
        <taxon>Eukaryota</taxon>
        <taxon>Metazoa</taxon>
        <taxon>Chordata</taxon>
        <taxon>Craniata</taxon>
        <taxon>Vertebrata</taxon>
        <taxon>Euteleostomi</taxon>
        <taxon>Actinopterygii</taxon>
        <taxon>Neopterygii</taxon>
        <taxon>Teleostei</taxon>
        <taxon>Anguilliformes</taxon>
        <taxon>Synaphobranchidae</taxon>
        <taxon>Synaphobranchus</taxon>
    </lineage>
</organism>
<gene>
    <name evidence="2" type="ORF">SKAU_G00134180</name>
</gene>
<evidence type="ECO:0000256" key="1">
    <source>
        <dbReference type="SAM" id="Phobius"/>
    </source>
</evidence>
<keyword evidence="3" id="KW-1185">Reference proteome</keyword>
<evidence type="ECO:0000313" key="2">
    <source>
        <dbReference type="EMBL" id="KAJ8364587.1"/>
    </source>
</evidence>
<proteinExistence type="predicted"/>
<evidence type="ECO:0000313" key="3">
    <source>
        <dbReference type="Proteomes" id="UP001152622"/>
    </source>
</evidence>
<keyword evidence="1" id="KW-0472">Membrane</keyword>
<feature type="transmembrane region" description="Helical" evidence="1">
    <location>
        <begin position="12"/>
        <end position="30"/>
    </location>
</feature>
<protein>
    <submittedName>
        <fullName evidence="2">Uncharacterized protein</fullName>
    </submittedName>
</protein>
<dbReference type="EMBL" id="JAINUF010000004">
    <property type="protein sequence ID" value="KAJ8364587.1"/>
    <property type="molecule type" value="Genomic_DNA"/>
</dbReference>
<keyword evidence="1" id="KW-0812">Transmembrane</keyword>